<dbReference type="SUPFAM" id="SSF55781">
    <property type="entry name" value="GAF domain-like"/>
    <property type="match status" value="2"/>
</dbReference>
<evidence type="ECO:0000313" key="4">
    <source>
        <dbReference type="Proteomes" id="UP000259030"/>
    </source>
</evidence>
<name>A0A221T0G1_9DEIO</name>
<gene>
    <name evidence="3" type="ORF">DFI_14260</name>
</gene>
<dbReference type="SUPFAM" id="SSF109604">
    <property type="entry name" value="HD-domain/PDEase-like"/>
    <property type="match status" value="1"/>
</dbReference>
<evidence type="ECO:0000313" key="3">
    <source>
        <dbReference type="EMBL" id="ASN82350.1"/>
    </source>
</evidence>
<geneLocation type="plasmid" evidence="4">
    <name>pdfi1</name>
</geneLocation>
<dbReference type="SMART" id="SM00065">
    <property type="entry name" value="GAF"/>
    <property type="match status" value="1"/>
</dbReference>
<dbReference type="NCBIfam" id="TIGR00229">
    <property type="entry name" value="sensory_box"/>
    <property type="match status" value="2"/>
</dbReference>
<reference evidence="3 4" key="1">
    <citation type="submission" date="2017-05" db="EMBL/GenBank/DDBJ databases">
        <title>The complete genome sequence of Deinococcus ficus isolated from the rhizosphere of the Ficus religiosa L. in Taiwan.</title>
        <authorList>
            <person name="Wu K.-M."/>
            <person name="Liao T.-L."/>
            <person name="Liu Y.-M."/>
            <person name="Young C.-C."/>
            <person name="Tsai S.-F."/>
        </authorList>
    </citation>
    <scope>NUCLEOTIDE SEQUENCE [LARGE SCALE GENOMIC DNA]</scope>
    <source>
        <strain evidence="3 4">CC-FR2-10</strain>
        <plasmid evidence="4">pdfi1</plasmid>
    </source>
</reference>
<dbReference type="STRING" id="317577.GCA_000419625_02819"/>
<dbReference type="CDD" id="cd00130">
    <property type="entry name" value="PAS"/>
    <property type="match status" value="3"/>
</dbReference>
<organism evidence="3 4">
    <name type="scientific">Deinococcus ficus</name>
    <dbReference type="NCBI Taxonomy" id="317577"/>
    <lineage>
        <taxon>Bacteria</taxon>
        <taxon>Thermotogati</taxon>
        <taxon>Deinococcota</taxon>
        <taxon>Deinococci</taxon>
        <taxon>Deinococcales</taxon>
        <taxon>Deinococcaceae</taxon>
        <taxon>Deinococcus</taxon>
    </lineage>
</organism>
<dbReference type="RefSeq" id="WP_051308036.1">
    <property type="nucleotide sequence ID" value="NZ_CP021082.1"/>
</dbReference>
<dbReference type="InterPro" id="IPR013655">
    <property type="entry name" value="PAS_fold_3"/>
</dbReference>
<dbReference type="Gene3D" id="3.30.450.40">
    <property type="match status" value="2"/>
</dbReference>
<dbReference type="SMART" id="SM00091">
    <property type="entry name" value="PAS"/>
    <property type="match status" value="3"/>
</dbReference>
<proteinExistence type="predicted"/>
<dbReference type="SMART" id="SM00471">
    <property type="entry name" value="HDc"/>
    <property type="match status" value="1"/>
</dbReference>
<dbReference type="Pfam" id="PF08447">
    <property type="entry name" value="PAS_3"/>
    <property type="match status" value="1"/>
</dbReference>
<feature type="domain" description="PAS" evidence="1">
    <location>
        <begin position="425"/>
        <end position="496"/>
    </location>
</feature>
<dbReference type="PANTHER" id="PTHR45228:SF8">
    <property type="entry name" value="TWO-COMPONENT RESPONSE REGULATOR-RELATED"/>
    <property type="match status" value="1"/>
</dbReference>
<dbReference type="PROSITE" id="PS51832">
    <property type="entry name" value="HD_GYP"/>
    <property type="match status" value="1"/>
</dbReference>
<evidence type="ECO:0008006" key="5">
    <source>
        <dbReference type="Google" id="ProtNLM"/>
    </source>
</evidence>
<accession>A0A221T0G1</accession>
<dbReference type="Pfam" id="PF13426">
    <property type="entry name" value="PAS_9"/>
    <property type="match status" value="1"/>
</dbReference>
<keyword evidence="4" id="KW-1185">Reference proteome</keyword>
<dbReference type="SUPFAM" id="SSF55785">
    <property type="entry name" value="PYP-like sensor domain (PAS domain)"/>
    <property type="match status" value="3"/>
</dbReference>
<dbReference type="InterPro" id="IPR035965">
    <property type="entry name" value="PAS-like_dom_sf"/>
</dbReference>
<feature type="domain" description="PAS" evidence="1">
    <location>
        <begin position="299"/>
        <end position="369"/>
    </location>
</feature>
<dbReference type="AlphaFoldDB" id="A0A221T0G1"/>
<dbReference type="InterPro" id="IPR003607">
    <property type="entry name" value="HD/PDEase_dom"/>
</dbReference>
<evidence type="ECO:0000259" key="2">
    <source>
        <dbReference type="PROSITE" id="PS51832"/>
    </source>
</evidence>
<dbReference type="Proteomes" id="UP000259030">
    <property type="component" value="Plasmid pDFI1"/>
</dbReference>
<dbReference type="InterPro" id="IPR037522">
    <property type="entry name" value="HD_GYP_dom"/>
</dbReference>
<dbReference type="InterPro" id="IPR000014">
    <property type="entry name" value="PAS"/>
</dbReference>
<keyword evidence="3" id="KW-0614">Plasmid</keyword>
<dbReference type="InterPro" id="IPR029016">
    <property type="entry name" value="GAF-like_dom_sf"/>
</dbReference>
<dbReference type="Gene3D" id="1.10.3210.10">
    <property type="entry name" value="Hypothetical protein af1432"/>
    <property type="match status" value="1"/>
</dbReference>
<dbReference type="KEGG" id="dfc:DFI_14260"/>
<dbReference type="PROSITE" id="PS50112">
    <property type="entry name" value="PAS"/>
    <property type="match status" value="2"/>
</dbReference>
<dbReference type="EMBL" id="CP021082">
    <property type="protein sequence ID" value="ASN82350.1"/>
    <property type="molecule type" value="Genomic_DNA"/>
</dbReference>
<dbReference type="InterPro" id="IPR003018">
    <property type="entry name" value="GAF"/>
</dbReference>
<dbReference type="Pfam" id="PF13487">
    <property type="entry name" value="HD_5"/>
    <property type="match status" value="1"/>
</dbReference>
<dbReference type="CDD" id="cd00077">
    <property type="entry name" value="HDc"/>
    <property type="match status" value="1"/>
</dbReference>
<sequence length="916" mass="100034">MNPPTPPSSDGAPISDRTVLDRLFAHHADLVMIVTPRGQVKYLGPAARHVLPSAAPGAQLRTWIHPEDQLALAGVLAALRGGEAATLPAFRVTPDGRAWRWLSGTAAHHGEDPLIAGVLLTLQDITLTVRGASTGASGHTVTAALAGALSAEEVARAVVEDATTTLGAQAGMIVLRRAPHLPLTPVGATGYDGAVSARWQQFLDADQLHEVRDAASGQGPIIVTAHDWQVRYPSMPPGPYPLTALLPLHNDGHQLGVLALSFTRVHPLTPGELVFMQTLARQGVQALQGALLHEQLKASEARHQKLNRYGADLVSILDPGGQLIFTTAATSKILGYPEGDLDNRPAFDFIHPDDHELVAQALGALADGRAEPVRATFRFRHQSGEWVWIESIAANHFDDPDIGGILVNSRDVSATVRLGQELANRETAFRHLFERNPLPMWLYDRQTLRVLEVNSAAVEKYGYAREEFLNMTLLEFRPPEQSQSLPGIIRAIDHDEVNSTPARHVLRDGTSIDVVVHGRSLKITERDVRLVVVEDVTAQLQAERQLQAQVQRYQALLELAETLATQHDPLELAREALERCVDLTDFAGGLYIRITGPRMDAVHAHGLKEPLVTFLKAEPGRTSSLGTLGPPLFAGQAHFTTLDAARLPPPVLALLTEYQGVAALPVMAHGELLGAFLLFSEYGQVRADARRLLGTISEYAGTAMERSLHVTQLDASREETLRALGLVLEYRDYETAGHTDRVVALAEQFGRRLNLAGPDLDALRWGAYLHDTGKIAIPDDILLKPGKLDATEWTAMKRHSEIGHELLRHIPTLPGTTLDVVLHHHERWDGSGYPHGLAGESIPFAARLFAFIDVYDALTDERPYKRAWSHEEALAEIQRTAGSHFDPALASVFLTLMDELGPRARTPDPFTDLPEL</sequence>
<dbReference type="Pfam" id="PF13185">
    <property type="entry name" value="GAF_2"/>
    <property type="match status" value="1"/>
</dbReference>
<dbReference type="PANTHER" id="PTHR45228">
    <property type="entry name" value="CYCLIC DI-GMP PHOSPHODIESTERASE TM_0186-RELATED"/>
    <property type="match status" value="1"/>
</dbReference>
<protein>
    <recommendedName>
        <fullName evidence="5">PAS domain S-box protein</fullName>
    </recommendedName>
</protein>
<dbReference type="InterPro" id="IPR052020">
    <property type="entry name" value="Cyclic_di-GMP/3'3'-cGAMP_PDE"/>
</dbReference>
<feature type="domain" description="HD-GYP" evidence="2">
    <location>
        <begin position="713"/>
        <end position="909"/>
    </location>
</feature>
<evidence type="ECO:0000259" key="1">
    <source>
        <dbReference type="PROSITE" id="PS50112"/>
    </source>
</evidence>
<dbReference type="Gene3D" id="3.30.450.20">
    <property type="entry name" value="PAS domain"/>
    <property type="match status" value="3"/>
</dbReference>